<organism evidence="1 2">
    <name type="scientific">Romanomermis culicivorax</name>
    <name type="common">Nematode worm</name>
    <dbReference type="NCBI Taxonomy" id="13658"/>
    <lineage>
        <taxon>Eukaryota</taxon>
        <taxon>Metazoa</taxon>
        <taxon>Ecdysozoa</taxon>
        <taxon>Nematoda</taxon>
        <taxon>Enoplea</taxon>
        <taxon>Dorylaimia</taxon>
        <taxon>Mermithida</taxon>
        <taxon>Mermithoidea</taxon>
        <taxon>Mermithidae</taxon>
        <taxon>Romanomermis</taxon>
    </lineage>
</organism>
<keyword evidence="1" id="KW-1185">Reference proteome</keyword>
<proteinExistence type="predicted"/>
<protein>
    <submittedName>
        <fullName evidence="2">Uncharacterized protein</fullName>
    </submittedName>
</protein>
<sequence>MGYFSNIQGADLTDQVTNDLIKTRNILIAGHDYDRFYVLFMAKTVVSERLTDPNLNEATLVQLIQHFENNLLCVKMKTGQLGSNSNEQLTEENFVVDATFNGAKGAQIYNALFSTFLSNLNPVSNEEILKFTLSKENFLYFVYGALQYNYKQMHSIKITPIYHGSYLEKLAVLEYDQKKWVTDSPPIIFEAQESFDEASVIQTAAGIDDLPIDFLSNSKFALINKLFFGPANNMKSAKLGKNKHWSDSADNISRDRQ</sequence>
<dbReference type="Proteomes" id="UP000887565">
    <property type="component" value="Unplaced"/>
</dbReference>
<dbReference type="AlphaFoldDB" id="A0A915L918"/>
<evidence type="ECO:0000313" key="1">
    <source>
        <dbReference type="Proteomes" id="UP000887565"/>
    </source>
</evidence>
<reference evidence="2" key="1">
    <citation type="submission" date="2022-11" db="UniProtKB">
        <authorList>
            <consortium name="WormBaseParasite"/>
        </authorList>
    </citation>
    <scope>IDENTIFICATION</scope>
</reference>
<evidence type="ECO:0000313" key="2">
    <source>
        <dbReference type="WBParaSite" id="nRc.2.0.1.t46928-RA"/>
    </source>
</evidence>
<dbReference type="WBParaSite" id="nRc.2.0.1.t46928-RA">
    <property type="protein sequence ID" value="nRc.2.0.1.t46928-RA"/>
    <property type="gene ID" value="nRc.2.0.1.g46928"/>
</dbReference>
<name>A0A915L918_ROMCU</name>
<accession>A0A915L918</accession>